<protein>
    <submittedName>
        <fullName evidence="1">Uncharacterized protein</fullName>
    </submittedName>
</protein>
<organism evidence="1 2">
    <name type="scientific">Thermoanaerobacter kivui</name>
    <name type="common">Acetogenium kivui</name>
    <dbReference type="NCBI Taxonomy" id="2325"/>
    <lineage>
        <taxon>Bacteria</taxon>
        <taxon>Bacillati</taxon>
        <taxon>Bacillota</taxon>
        <taxon>Clostridia</taxon>
        <taxon>Thermoanaerobacterales</taxon>
        <taxon>Thermoanaerobacteraceae</taxon>
        <taxon>Thermoanaerobacter</taxon>
    </lineage>
</organism>
<proteinExistence type="predicted"/>
<evidence type="ECO:0000313" key="1">
    <source>
        <dbReference type="EMBL" id="AIS53109.1"/>
    </source>
</evidence>
<sequence>MDKRYSKIDKIAAMTRITKRAIKYINLIVPERKDFWHR</sequence>
<dbReference type="EMBL" id="CP009170">
    <property type="protein sequence ID" value="AIS53109.1"/>
    <property type="molecule type" value="Genomic_DNA"/>
</dbReference>
<name>A0A097ATI7_THEKI</name>
<dbReference type="Proteomes" id="UP000029669">
    <property type="component" value="Chromosome"/>
</dbReference>
<keyword evidence="2" id="KW-1185">Reference proteome</keyword>
<dbReference type="HOGENOM" id="CLU_3334152_0_0_9"/>
<evidence type="ECO:0000313" key="2">
    <source>
        <dbReference type="Proteomes" id="UP000029669"/>
    </source>
</evidence>
<dbReference type="KEGG" id="tki:TKV_c19650"/>
<accession>A0A097ATI7</accession>
<reference evidence="2" key="1">
    <citation type="journal article" date="2015" name="Genome Announc.">
        <title>Whole-Genome Sequences of 80 Environmental and Clinical Isolates of Burkholderia pseudomallei.</title>
        <authorList>
            <person name="Johnson S.L."/>
            <person name="Baker A.L."/>
            <person name="Chain P.S."/>
            <person name="Currie B.J."/>
            <person name="Daligault H.E."/>
            <person name="Davenport K.W."/>
            <person name="Davis C.B."/>
            <person name="Inglis T.J."/>
            <person name="Kaestli M."/>
            <person name="Koren S."/>
            <person name="Mayo M."/>
            <person name="Merritt A.J."/>
            <person name="Price E.P."/>
            <person name="Sarovich D.S."/>
            <person name="Warner J."/>
            <person name="Rosovitz M.J."/>
        </authorList>
    </citation>
    <scope>NUCLEOTIDE SEQUENCE [LARGE SCALE GENOMIC DNA]</scope>
    <source>
        <strain evidence="2">DSM 2030</strain>
    </source>
</reference>
<gene>
    <name evidence="1" type="ORF">TKV_c19650</name>
</gene>
<dbReference type="AlphaFoldDB" id="A0A097ATI7"/>
<dbReference type="STRING" id="2325.TKV_c19650"/>